<dbReference type="EMBL" id="CAAALY010268555">
    <property type="protein sequence ID" value="VEL41248.1"/>
    <property type="molecule type" value="Genomic_DNA"/>
</dbReference>
<dbReference type="Proteomes" id="UP000784294">
    <property type="component" value="Unassembled WGS sequence"/>
</dbReference>
<organism evidence="1 2">
    <name type="scientific">Protopolystoma xenopodis</name>
    <dbReference type="NCBI Taxonomy" id="117903"/>
    <lineage>
        <taxon>Eukaryota</taxon>
        <taxon>Metazoa</taxon>
        <taxon>Spiralia</taxon>
        <taxon>Lophotrochozoa</taxon>
        <taxon>Platyhelminthes</taxon>
        <taxon>Monogenea</taxon>
        <taxon>Polyopisthocotylea</taxon>
        <taxon>Polystomatidea</taxon>
        <taxon>Polystomatidae</taxon>
        <taxon>Protopolystoma</taxon>
    </lineage>
</organism>
<name>A0A448XNW8_9PLAT</name>
<dbReference type="AlphaFoldDB" id="A0A448XNW8"/>
<keyword evidence="2" id="KW-1185">Reference proteome</keyword>
<evidence type="ECO:0000313" key="2">
    <source>
        <dbReference type="Proteomes" id="UP000784294"/>
    </source>
</evidence>
<reference evidence="1" key="1">
    <citation type="submission" date="2018-11" db="EMBL/GenBank/DDBJ databases">
        <authorList>
            <consortium name="Pathogen Informatics"/>
        </authorList>
    </citation>
    <scope>NUCLEOTIDE SEQUENCE</scope>
</reference>
<protein>
    <submittedName>
        <fullName evidence="1">Uncharacterized protein</fullName>
    </submittedName>
</protein>
<gene>
    <name evidence="1" type="ORF">PXEA_LOCUS34688</name>
</gene>
<sequence>MKEGSFTTAAPSGSPDSALAPSAAHFASTLLLDEPCNSDSRCVTEGEMAATAKSIAIMPELSPQVESLLYGPQPGGTISQDKFLASNVRHSHSVTAHLLDDAPVS</sequence>
<proteinExistence type="predicted"/>
<accession>A0A448XNW8</accession>
<comment type="caution">
    <text evidence="1">The sequence shown here is derived from an EMBL/GenBank/DDBJ whole genome shotgun (WGS) entry which is preliminary data.</text>
</comment>
<evidence type="ECO:0000313" key="1">
    <source>
        <dbReference type="EMBL" id="VEL41248.1"/>
    </source>
</evidence>